<keyword evidence="2" id="KW-0902">Two-component regulatory system</keyword>
<evidence type="ECO:0000256" key="2">
    <source>
        <dbReference type="ARBA" id="ARBA00023012"/>
    </source>
</evidence>
<dbReference type="EMBL" id="BAAAID010000053">
    <property type="protein sequence ID" value="GAA0946777.1"/>
    <property type="molecule type" value="Genomic_DNA"/>
</dbReference>
<evidence type="ECO:0000313" key="10">
    <source>
        <dbReference type="Proteomes" id="UP001500418"/>
    </source>
</evidence>
<keyword evidence="3" id="KW-0805">Transcription regulation</keyword>
<keyword evidence="5" id="KW-0804">Transcription</keyword>
<comment type="caution">
    <text evidence="9">The sequence shown here is derived from an EMBL/GenBank/DDBJ whole genome shotgun (WGS) entry which is preliminary data.</text>
</comment>
<dbReference type="SMART" id="SM00862">
    <property type="entry name" value="Trans_reg_C"/>
    <property type="match status" value="1"/>
</dbReference>
<dbReference type="InterPro" id="IPR016032">
    <property type="entry name" value="Sig_transdc_resp-reg_C-effctor"/>
</dbReference>
<evidence type="ECO:0000256" key="1">
    <source>
        <dbReference type="ARBA" id="ARBA00005820"/>
    </source>
</evidence>
<organism evidence="9 10">
    <name type="scientific">Streptomyces rhizosphaericus</name>
    <dbReference type="NCBI Taxonomy" id="114699"/>
    <lineage>
        <taxon>Bacteria</taxon>
        <taxon>Bacillati</taxon>
        <taxon>Actinomycetota</taxon>
        <taxon>Actinomycetes</taxon>
        <taxon>Kitasatosporales</taxon>
        <taxon>Streptomycetaceae</taxon>
        <taxon>Streptomyces</taxon>
        <taxon>Streptomyces violaceusniger group</taxon>
    </lineage>
</organism>
<dbReference type="Gene3D" id="1.25.40.10">
    <property type="entry name" value="Tetratricopeptide repeat domain"/>
    <property type="match status" value="1"/>
</dbReference>
<reference evidence="9 10" key="1">
    <citation type="journal article" date="2019" name="Int. J. Syst. Evol. Microbiol.">
        <title>The Global Catalogue of Microorganisms (GCM) 10K type strain sequencing project: providing services to taxonomists for standard genome sequencing and annotation.</title>
        <authorList>
            <consortium name="The Broad Institute Genomics Platform"/>
            <consortium name="The Broad Institute Genome Sequencing Center for Infectious Disease"/>
            <person name="Wu L."/>
            <person name="Ma J."/>
        </authorList>
    </citation>
    <scope>NUCLEOTIDE SEQUENCE [LARGE SCALE GENOMIC DNA]</scope>
    <source>
        <strain evidence="9 10">JCM 11444</strain>
    </source>
</reference>
<dbReference type="InterPro" id="IPR051677">
    <property type="entry name" value="AfsR-DnrI-RedD_regulator"/>
</dbReference>
<dbReference type="SMART" id="SM01043">
    <property type="entry name" value="BTAD"/>
    <property type="match status" value="1"/>
</dbReference>
<dbReference type="InterPro" id="IPR001867">
    <property type="entry name" value="OmpR/PhoB-type_DNA-bd"/>
</dbReference>
<dbReference type="InterPro" id="IPR011990">
    <property type="entry name" value="TPR-like_helical_dom_sf"/>
</dbReference>
<dbReference type="InterPro" id="IPR005158">
    <property type="entry name" value="BTAD"/>
</dbReference>
<proteinExistence type="inferred from homology"/>
<feature type="domain" description="OmpR/PhoB-type" evidence="8">
    <location>
        <begin position="1"/>
        <end position="99"/>
    </location>
</feature>
<dbReference type="SUPFAM" id="SSF48452">
    <property type="entry name" value="TPR-like"/>
    <property type="match status" value="1"/>
</dbReference>
<keyword evidence="4 6" id="KW-0238">DNA-binding</keyword>
<dbReference type="Gene3D" id="1.10.10.10">
    <property type="entry name" value="Winged helix-like DNA-binding domain superfamily/Winged helix DNA-binding domain"/>
    <property type="match status" value="1"/>
</dbReference>
<accession>A0ABN1QSN8</accession>
<dbReference type="PANTHER" id="PTHR35807:SF1">
    <property type="entry name" value="TRANSCRIPTIONAL REGULATOR REDD"/>
    <property type="match status" value="1"/>
</dbReference>
<protein>
    <recommendedName>
        <fullName evidence="8">OmpR/PhoB-type domain-containing protein</fullName>
    </recommendedName>
</protein>
<feature type="region of interest" description="Disordered" evidence="7">
    <location>
        <begin position="209"/>
        <end position="245"/>
    </location>
</feature>
<sequence>MQFRVLGAPGIYDEARQRPVQLNSPKQRLLLGALLAWRSSPVPTAALIKEVWGDFAPDKAVNALQAHVSRLRQLLIESEPARAKTPRLIARGSGYLLDVRPEELDCVRFRLLVTRALRCADDPDTAARLLQRAMALWSSPDPQADSYGPLYAQVAARFEEERLRALEHLYGVTIRLGRCEEVLAPLRELAVAHPERPVFRDQLALVQRQLERRPSSPSGPPRKAGVWTRPEPVAPRPTNVAPPMRDMAGTQEIDRLRQHVDRLTEEQELLWAALEKMTTLVAPEGSLLPHRRDAASVPPLEDLGTLRYSSRDLLIRSMMPGPGPGLGPGT</sequence>
<gene>
    <name evidence="9" type="ORF">GCM10009575_066770</name>
</gene>
<dbReference type="Pfam" id="PF00486">
    <property type="entry name" value="Trans_reg_C"/>
    <property type="match status" value="1"/>
</dbReference>
<evidence type="ECO:0000256" key="7">
    <source>
        <dbReference type="SAM" id="MobiDB-lite"/>
    </source>
</evidence>
<evidence type="ECO:0000256" key="3">
    <source>
        <dbReference type="ARBA" id="ARBA00023015"/>
    </source>
</evidence>
<comment type="similarity">
    <text evidence="1">Belongs to the AfsR/DnrI/RedD regulatory family.</text>
</comment>
<evidence type="ECO:0000313" key="9">
    <source>
        <dbReference type="EMBL" id="GAA0946777.1"/>
    </source>
</evidence>
<dbReference type="PROSITE" id="PS51755">
    <property type="entry name" value="OMPR_PHOB"/>
    <property type="match status" value="1"/>
</dbReference>
<evidence type="ECO:0000256" key="6">
    <source>
        <dbReference type="PROSITE-ProRule" id="PRU01091"/>
    </source>
</evidence>
<name>A0ABN1QSN8_9ACTN</name>
<dbReference type="Pfam" id="PF03704">
    <property type="entry name" value="BTAD"/>
    <property type="match status" value="1"/>
</dbReference>
<evidence type="ECO:0000256" key="4">
    <source>
        <dbReference type="ARBA" id="ARBA00023125"/>
    </source>
</evidence>
<feature type="DNA-binding region" description="OmpR/PhoB-type" evidence="6">
    <location>
        <begin position="1"/>
        <end position="99"/>
    </location>
</feature>
<evidence type="ECO:0000259" key="8">
    <source>
        <dbReference type="PROSITE" id="PS51755"/>
    </source>
</evidence>
<dbReference type="InterPro" id="IPR036388">
    <property type="entry name" value="WH-like_DNA-bd_sf"/>
</dbReference>
<keyword evidence="10" id="KW-1185">Reference proteome</keyword>
<dbReference type="Proteomes" id="UP001500418">
    <property type="component" value="Unassembled WGS sequence"/>
</dbReference>
<dbReference type="SUPFAM" id="SSF46894">
    <property type="entry name" value="C-terminal effector domain of the bipartite response regulators"/>
    <property type="match status" value="1"/>
</dbReference>
<dbReference type="PANTHER" id="PTHR35807">
    <property type="entry name" value="TRANSCRIPTIONAL REGULATOR REDD-RELATED"/>
    <property type="match status" value="1"/>
</dbReference>
<evidence type="ECO:0000256" key="5">
    <source>
        <dbReference type="ARBA" id="ARBA00023163"/>
    </source>
</evidence>